<feature type="compositionally biased region" description="Low complexity" evidence="1">
    <location>
        <begin position="125"/>
        <end position="147"/>
    </location>
</feature>
<proteinExistence type="predicted"/>
<dbReference type="OrthoDB" id="8775810at2759"/>
<dbReference type="RefSeq" id="XP_068356149.1">
    <property type="nucleotide sequence ID" value="XM_068506942.1"/>
</dbReference>
<dbReference type="EMBL" id="MLAK01000844">
    <property type="protein sequence ID" value="OHT03013.1"/>
    <property type="molecule type" value="Genomic_DNA"/>
</dbReference>
<comment type="caution">
    <text evidence="2">The sequence shown here is derived from an EMBL/GenBank/DDBJ whole genome shotgun (WGS) entry which is preliminary data.</text>
</comment>
<evidence type="ECO:0000256" key="1">
    <source>
        <dbReference type="SAM" id="MobiDB-lite"/>
    </source>
</evidence>
<dbReference type="VEuPathDB" id="TrichDB:TRFO_29720"/>
<feature type="region of interest" description="Disordered" evidence="1">
    <location>
        <begin position="76"/>
        <end position="101"/>
    </location>
</feature>
<keyword evidence="3" id="KW-1185">Reference proteome</keyword>
<name>A0A1J4K0G9_9EUKA</name>
<accession>A0A1J4K0G9</accession>
<organism evidence="2 3">
    <name type="scientific">Tritrichomonas foetus</name>
    <dbReference type="NCBI Taxonomy" id="1144522"/>
    <lineage>
        <taxon>Eukaryota</taxon>
        <taxon>Metamonada</taxon>
        <taxon>Parabasalia</taxon>
        <taxon>Tritrichomonadida</taxon>
        <taxon>Tritrichomonadidae</taxon>
        <taxon>Tritrichomonas</taxon>
    </lineage>
</organism>
<feature type="compositionally biased region" description="Polar residues" evidence="1">
    <location>
        <begin position="159"/>
        <end position="169"/>
    </location>
</feature>
<evidence type="ECO:0008006" key="4">
    <source>
        <dbReference type="Google" id="ProtNLM"/>
    </source>
</evidence>
<reference evidence="2" key="1">
    <citation type="submission" date="2016-10" db="EMBL/GenBank/DDBJ databases">
        <authorList>
            <person name="Benchimol M."/>
            <person name="Almeida L.G."/>
            <person name="Vasconcelos A.T."/>
            <person name="Perreira-Neves A."/>
            <person name="Rosa I.A."/>
            <person name="Tasca T."/>
            <person name="Bogo M.R."/>
            <person name="de Souza W."/>
        </authorList>
    </citation>
    <scope>NUCLEOTIDE SEQUENCE [LARGE SCALE GENOMIC DNA]</scope>
    <source>
        <strain evidence="2">K</strain>
    </source>
</reference>
<evidence type="ECO:0000313" key="3">
    <source>
        <dbReference type="Proteomes" id="UP000179807"/>
    </source>
</evidence>
<feature type="region of interest" description="Disordered" evidence="1">
    <location>
        <begin position="125"/>
        <end position="169"/>
    </location>
</feature>
<sequence length="408" mass="45960">MFSINKFLKDIFGFYIRFESLFETNTEMSNKEIYLEPFLDDELIVFQNVFTLMDPAYNTSEIKPIMLSIPKSMRSKMKSAIGRPSQSSLSNNQNGNANNATIGGNAGLSSVLNKGRLLVSSTLTNKINNDNTNSNANTNNNNDTNHGNSKRQHNDENSSSRPVQQTNIGNEYHVTLDPIIERFIEDDQQFWLTPVPSKRTASFHLLIEKNKTNTQFKLFFDTTKQFLMRATLDGSSFNDNLTVFIKQSQQYHITSLYDGSSDCYFATLSENGKRPTEFCAAKFTKQNVFDLFIPALKKNKETGKSYMAPIAFGGLKSTLLEKFNEGSHESIKIQSRANDGTNVDLTFSGRFITNDPTNFILYHKSNQNKDIISCGPTDDTGYYMLNISYPMNTIQGFFAAIAAHLTNA</sequence>
<dbReference type="AlphaFoldDB" id="A0A1J4K0G9"/>
<dbReference type="GeneID" id="94841646"/>
<protein>
    <recommendedName>
        <fullName evidence="4">Tubby C-terminal domain-containing protein</fullName>
    </recommendedName>
</protein>
<gene>
    <name evidence="2" type="ORF">TRFO_29720</name>
</gene>
<dbReference type="Proteomes" id="UP000179807">
    <property type="component" value="Unassembled WGS sequence"/>
</dbReference>
<evidence type="ECO:0000313" key="2">
    <source>
        <dbReference type="EMBL" id="OHT03013.1"/>
    </source>
</evidence>
<feature type="compositionally biased region" description="Low complexity" evidence="1">
    <location>
        <begin position="91"/>
        <end position="101"/>
    </location>
</feature>